<gene>
    <name evidence="2" type="ORF">E2C01_004246</name>
</gene>
<sequence>MQSHRQLILPPATRLSSQCWQPHLAGIRSSRPALFTPQPRHANDGHAAASGVRRRAAGVTRSRREGNTGRVGQGRAGDGRDGSKRRGRQGMIDDTGKGGGKVMMAAPVGSCALQKVVVVGRP</sequence>
<reference evidence="2 3" key="1">
    <citation type="submission" date="2019-05" db="EMBL/GenBank/DDBJ databases">
        <title>Another draft genome of Portunus trituberculatus and its Hox gene families provides insights of decapod evolution.</title>
        <authorList>
            <person name="Jeong J.-H."/>
            <person name="Song I."/>
            <person name="Kim S."/>
            <person name="Choi T."/>
            <person name="Kim D."/>
            <person name="Ryu S."/>
            <person name="Kim W."/>
        </authorList>
    </citation>
    <scope>NUCLEOTIDE SEQUENCE [LARGE SCALE GENOMIC DNA]</scope>
    <source>
        <tissue evidence="2">Muscle</tissue>
    </source>
</reference>
<evidence type="ECO:0000313" key="2">
    <source>
        <dbReference type="EMBL" id="MPC11577.1"/>
    </source>
</evidence>
<evidence type="ECO:0000256" key="1">
    <source>
        <dbReference type="SAM" id="MobiDB-lite"/>
    </source>
</evidence>
<organism evidence="2 3">
    <name type="scientific">Portunus trituberculatus</name>
    <name type="common">Swimming crab</name>
    <name type="synonym">Neptunus trituberculatus</name>
    <dbReference type="NCBI Taxonomy" id="210409"/>
    <lineage>
        <taxon>Eukaryota</taxon>
        <taxon>Metazoa</taxon>
        <taxon>Ecdysozoa</taxon>
        <taxon>Arthropoda</taxon>
        <taxon>Crustacea</taxon>
        <taxon>Multicrustacea</taxon>
        <taxon>Malacostraca</taxon>
        <taxon>Eumalacostraca</taxon>
        <taxon>Eucarida</taxon>
        <taxon>Decapoda</taxon>
        <taxon>Pleocyemata</taxon>
        <taxon>Brachyura</taxon>
        <taxon>Eubrachyura</taxon>
        <taxon>Portunoidea</taxon>
        <taxon>Portunidae</taxon>
        <taxon>Portuninae</taxon>
        <taxon>Portunus</taxon>
    </lineage>
</organism>
<feature type="region of interest" description="Disordered" evidence="1">
    <location>
        <begin position="33"/>
        <end position="101"/>
    </location>
</feature>
<comment type="caution">
    <text evidence="2">The sequence shown here is derived from an EMBL/GenBank/DDBJ whole genome shotgun (WGS) entry which is preliminary data.</text>
</comment>
<protein>
    <submittedName>
        <fullName evidence="2">Uncharacterized protein</fullName>
    </submittedName>
</protein>
<dbReference type="EMBL" id="VSRR010000170">
    <property type="protein sequence ID" value="MPC11577.1"/>
    <property type="molecule type" value="Genomic_DNA"/>
</dbReference>
<accession>A0A5B7CPD5</accession>
<dbReference type="Proteomes" id="UP000324222">
    <property type="component" value="Unassembled WGS sequence"/>
</dbReference>
<proteinExistence type="predicted"/>
<dbReference type="AlphaFoldDB" id="A0A5B7CPD5"/>
<name>A0A5B7CPD5_PORTR</name>
<evidence type="ECO:0000313" key="3">
    <source>
        <dbReference type="Proteomes" id="UP000324222"/>
    </source>
</evidence>
<keyword evidence="3" id="KW-1185">Reference proteome</keyword>